<gene>
    <name evidence="1" type="ORF">EYH24_00695</name>
</gene>
<accession>A0A832ZFJ7</accession>
<name>A0A832ZFJ7_9EURY</name>
<feature type="non-terminal residue" evidence="1">
    <location>
        <position position="98"/>
    </location>
</feature>
<organism evidence="1 2">
    <name type="scientific">Thermococcus paralvinellae</name>
    <dbReference type="NCBI Taxonomy" id="582419"/>
    <lineage>
        <taxon>Archaea</taxon>
        <taxon>Methanobacteriati</taxon>
        <taxon>Methanobacteriota</taxon>
        <taxon>Thermococci</taxon>
        <taxon>Thermococcales</taxon>
        <taxon>Thermococcaceae</taxon>
        <taxon>Thermococcus</taxon>
    </lineage>
</organism>
<proteinExistence type="predicted"/>
<protein>
    <recommendedName>
        <fullName evidence="3">Coproporphyrinogen III oxidase</fullName>
    </recommendedName>
</protein>
<reference evidence="1" key="1">
    <citation type="journal article" date="2020" name="ISME J.">
        <title>Gammaproteobacteria mediating utilization of methyl-, sulfur- and petroleum organic compounds in deep ocean hydrothermal plumes.</title>
        <authorList>
            <person name="Zhou Z."/>
            <person name="Liu Y."/>
            <person name="Pan J."/>
            <person name="Cron B.R."/>
            <person name="Toner B.M."/>
            <person name="Anantharaman K."/>
            <person name="Breier J.A."/>
            <person name="Dick G.J."/>
            <person name="Li M."/>
        </authorList>
    </citation>
    <scope>NUCLEOTIDE SEQUENCE</scope>
    <source>
        <strain evidence="1">SZUA-1476</strain>
    </source>
</reference>
<dbReference type="Proteomes" id="UP000653692">
    <property type="component" value="Unassembled WGS sequence"/>
</dbReference>
<dbReference type="InterPro" id="IPR058240">
    <property type="entry name" value="rSAM_sf"/>
</dbReference>
<sequence length="98" mass="11281">MNSKKEKLNVGLYDRYTTKILNHRQFFVNENGDPLHAAFDKRAVVHPGRGGQPLAPRDIPEIWEQAMATTDKKGKRAAYFHIPFCSTRCPYCGFYSYV</sequence>
<evidence type="ECO:0000313" key="2">
    <source>
        <dbReference type="Proteomes" id="UP000653692"/>
    </source>
</evidence>
<evidence type="ECO:0000313" key="1">
    <source>
        <dbReference type="EMBL" id="HIP88511.1"/>
    </source>
</evidence>
<dbReference type="EMBL" id="DQUR01000026">
    <property type="protein sequence ID" value="HIP88511.1"/>
    <property type="molecule type" value="Genomic_DNA"/>
</dbReference>
<comment type="caution">
    <text evidence="1">The sequence shown here is derived from an EMBL/GenBank/DDBJ whole genome shotgun (WGS) entry which is preliminary data.</text>
</comment>
<evidence type="ECO:0008006" key="3">
    <source>
        <dbReference type="Google" id="ProtNLM"/>
    </source>
</evidence>
<dbReference type="AlphaFoldDB" id="A0A832ZFJ7"/>
<dbReference type="SUPFAM" id="SSF102114">
    <property type="entry name" value="Radical SAM enzymes"/>
    <property type="match status" value="1"/>
</dbReference>